<evidence type="ECO:0000256" key="1">
    <source>
        <dbReference type="SAM" id="Phobius"/>
    </source>
</evidence>
<protein>
    <submittedName>
        <fullName evidence="2">Uncharacterized protein</fullName>
    </submittedName>
</protein>
<keyword evidence="1" id="KW-1133">Transmembrane helix</keyword>
<feature type="transmembrane region" description="Helical" evidence="1">
    <location>
        <begin position="152"/>
        <end position="171"/>
    </location>
</feature>
<reference evidence="2" key="1">
    <citation type="submission" date="2018-10" db="EMBL/GenBank/DDBJ databases">
        <title>Hidden diversity of soil giant viruses.</title>
        <authorList>
            <person name="Schulz F."/>
            <person name="Alteio L."/>
            <person name="Goudeau D."/>
            <person name="Ryan E.M."/>
            <person name="Malmstrom R.R."/>
            <person name="Blanchard J."/>
            <person name="Woyke T."/>
        </authorList>
    </citation>
    <scope>NUCLEOTIDE SEQUENCE</scope>
    <source>
        <strain evidence="2">EDV1</strain>
    </source>
</reference>
<dbReference type="EMBL" id="MK072068">
    <property type="protein sequence ID" value="AYV77949.1"/>
    <property type="molecule type" value="Genomic_DNA"/>
</dbReference>
<keyword evidence="1" id="KW-0812">Transmembrane</keyword>
<gene>
    <name evidence="2" type="ORF">Edafosvirus3_27</name>
</gene>
<organism evidence="2">
    <name type="scientific">Edafosvirus sp</name>
    <dbReference type="NCBI Taxonomy" id="2487765"/>
    <lineage>
        <taxon>Viruses</taxon>
        <taxon>Varidnaviria</taxon>
        <taxon>Bamfordvirae</taxon>
        <taxon>Nucleocytoviricota</taxon>
        <taxon>Megaviricetes</taxon>
        <taxon>Imitervirales</taxon>
        <taxon>Mimiviridae</taxon>
        <taxon>Klosneuvirinae</taxon>
    </lineage>
</organism>
<accession>A0A3G4ZWZ9</accession>
<sequence>METSEASSVESVQPAQPVYRIKWRMRCRNSRFALSVFLPFVITLIFLLGYGDKELNEDKYQLADFTTVSNGGNIVVEHIFNVCTLLAIAVFAFTSECSEDRKCKYFTVLLILLQFGAVFFMVYAFAVNCKYAINSPCFDTVTPLYGLTLLQFLIYFMICVGIAMYLFYTLFQKLYKCKKNKINDVNMEKINNTTSVSDETTNVPV</sequence>
<evidence type="ECO:0000313" key="2">
    <source>
        <dbReference type="EMBL" id="AYV77949.1"/>
    </source>
</evidence>
<keyword evidence="1" id="KW-0472">Membrane</keyword>
<feature type="transmembrane region" description="Helical" evidence="1">
    <location>
        <begin position="105"/>
        <end position="126"/>
    </location>
</feature>
<name>A0A3G4ZWZ9_9VIRU</name>
<feature type="transmembrane region" description="Helical" evidence="1">
    <location>
        <begin position="32"/>
        <end position="51"/>
    </location>
</feature>
<feature type="transmembrane region" description="Helical" evidence="1">
    <location>
        <begin position="71"/>
        <end position="93"/>
    </location>
</feature>
<proteinExistence type="predicted"/>